<reference evidence="1 2" key="1">
    <citation type="submission" date="2017-01" db="EMBL/GenBank/DDBJ databases">
        <authorList>
            <person name="Mah S.A."/>
            <person name="Swanson W.J."/>
            <person name="Moy G.W."/>
            <person name="Vacquier V.D."/>
        </authorList>
    </citation>
    <scope>NUCLEOTIDE SEQUENCE [LARGE SCALE GENOMIC DNA]</scope>
    <source>
        <strain evidence="1 2">ASpG1</strain>
    </source>
</reference>
<proteinExistence type="predicted"/>
<dbReference type="AlphaFoldDB" id="A0A1N6XU97"/>
<sequence length="70" mass="8534">MRVLRFSWIIWAIRYRALSSEDVNVEGIFRTRPDQVYEWFMAMIPRRLDKMPPAIRQAHLHRAARLLQRP</sequence>
<evidence type="ECO:0000313" key="1">
    <source>
        <dbReference type="EMBL" id="SIR05938.1"/>
    </source>
</evidence>
<organism evidence="1 2">
    <name type="scientific">Alkalispirochaeta americana</name>
    <dbReference type="NCBI Taxonomy" id="159291"/>
    <lineage>
        <taxon>Bacteria</taxon>
        <taxon>Pseudomonadati</taxon>
        <taxon>Spirochaetota</taxon>
        <taxon>Spirochaetia</taxon>
        <taxon>Spirochaetales</taxon>
        <taxon>Spirochaetaceae</taxon>
        <taxon>Alkalispirochaeta</taxon>
    </lineage>
</organism>
<dbReference type="STRING" id="159291.SAMN05920897_1319"/>
<gene>
    <name evidence="1" type="ORF">SAMN05920897_1319</name>
</gene>
<keyword evidence="2" id="KW-1185">Reference proteome</keyword>
<evidence type="ECO:0000313" key="2">
    <source>
        <dbReference type="Proteomes" id="UP000186400"/>
    </source>
</evidence>
<protein>
    <submittedName>
        <fullName evidence="1">Uncharacterized protein</fullName>
    </submittedName>
</protein>
<dbReference type="EMBL" id="FTMS01000031">
    <property type="protein sequence ID" value="SIR05938.1"/>
    <property type="molecule type" value="Genomic_DNA"/>
</dbReference>
<accession>A0A1N6XU97</accession>
<dbReference type="Proteomes" id="UP000186400">
    <property type="component" value="Unassembled WGS sequence"/>
</dbReference>
<name>A0A1N6XU97_9SPIO</name>